<evidence type="ECO:0000256" key="5">
    <source>
        <dbReference type="PIRSR" id="PIRSR006386-1"/>
    </source>
</evidence>
<comment type="similarity">
    <text evidence="1 4">Belongs to the GST superfamily. Kappa family.</text>
</comment>
<accession>A0A915DUA1</accession>
<evidence type="ECO:0000256" key="4">
    <source>
        <dbReference type="PIRNR" id="PIRNR006386"/>
    </source>
</evidence>
<dbReference type="InterPro" id="IPR001853">
    <property type="entry name" value="DSBA-like_thioredoxin_dom"/>
</dbReference>
<dbReference type="Pfam" id="PF01323">
    <property type="entry name" value="DSBA"/>
    <property type="match status" value="1"/>
</dbReference>
<dbReference type="WBParaSite" id="jg23249">
    <property type="protein sequence ID" value="jg23249"/>
    <property type="gene ID" value="jg23249"/>
</dbReference>
<dbReference type="EC" id="2.5.1.18" evidence="4"/>
<dbReference type="FunFam" id="3.40.30.10:FF:000096">
    <property type="entry name" value="Glutathione S-transferase kappa"/>
    <property type="match status" value="1"/>
</dbReference>
<dbReference type="PIRSF" id="PIRSF006386">
    <property type="entry name" value="HCCAis_GSTk"/>
    <property type="match status" value="1"/>
</dbReference>
<proteinExistence type="inferred from homology"/>
<keyword evidence="7" id="KW-1185">Reference proteome</keyword>
<sequence>MNKANILLYFDVVSPYTWIAFESLLRYEKTLGVSLKLIPAGLGFIMRDAGSSPPALVEKKGQHNFRDLKIVGKYWGIPMNPPSNANDLMLNKGSLKAQRFLTAIHMKYPNLLVPAAREFWMRLFSRGQTIHELEDVKQVCEKLNIGNSDDLIKLSNSDEIKSRFKTFTDEAINKGAFGMPWIVVEREGKPDICFFGSDRLPVICDLLECQFSGPMKDVTNVFPMKSKI</sequence>
<evidence type="ECO:0000256" key="1">
    <source>
        <dbReference type="ARBA" id="ARBA00006494"/>
    </source>
</evidence>
<dbReference type="InterPro" id="IPR036249">
    <property type="entry name" value="Thioredoxin-like_sf"/>
</dbReference>
<evidence type="ECO:0000259" key="6">
    <source>
        <dbReference type="Pfam" id="PF01323"/>
    </source>
</evidence>
<dbReference type="InterPro" id="IPR051924">
    <property type="entry name" value="GST_Kappa/NadH"/>
</dbReference>
<evidence type="ECO:0000256" key="3">
    <source>
        <dbReference type="ARBA" id="ARBA00047960"/>
    </source>
</evidence>
<keyword evidence="2 4" id="KW-0808">Transferase</keyword>
<dbReference type="PANTHER" id="PTHR42943">
    <property type="entry name" value="GLUTATHIONE S-TRANSFERASE KAPPA"/>
    <property type="match status" value="1"/>
</dbReference>
<evidence type="ECO:0000313" key="7">
    <source>
        <dbReference type="Proteomes" id="UP000887574"/>
    </source>
</evidence>
<dbReference type="Gene3D" id="3.40.30.10">
    <property type="entry name" value="Glutaredoxin"/>
    <property type="match status" value="1"/>
</dbReference>
<feature type="domain" description="DSBA-like thioredoxin" evidence="6">
    <location>
        <begin position="6"/>
        <end position="205"/>
    </location>
</feature>
<feature type="active site" description="Nucleophile" evidence="5">
    <location>
        <position position="14"/>
    </location>
</feature>
<dbReference type="SUPFAM" id="SSF52833">
    <property type="entry name" value="Thioredoxin-like"/>
    <property type="match status" value="1"/>
</dbReference>
<comment type="catalytic activity">
    <reaction evidence="3 4">
        <text>RX + glutathione = an S-substituted glutathione + a halide anion + H(+)</text>
        <dbReference type="Rhea" id="RHEA:16437"/>
        <dbReference type="ChEBI" id="CHEBI:15378"/>
        <dbReference type="ChEBI" id="CHEBI:16042"/>
        <dbReference type="ChEBI" id="CHEBI:17792"/>
        <dbReference type="ChEBI" id="CHEBI:57925"/>
        <dbReference type="ChEBI" id="CHEBI:90779"/>
        <dbReference type="EC" id="2.5.1.18"/>
    </reaction>
</comment>
<dbReference type="AlphaFoldDB" id="A0A915DUA1"/>
<evidence type="ECO:0000313" key="8">
    <source>
        <dbReference type="WBParaSite" id="jg23249"/>
    </source>
</evidence>
<evidence type="ECO:0000256" key="2">
    <source>
        <dbReference type="ARBA" id="ARBA00022679"/>
    </source>
</evidence>
<reference evidence="8" key="1">
    <citation type="submission" date="2022-11" db="UniProtKB">
        <authorList>
            <consortium name="WormBaseParasite"/>
        </authorList>
    </citation>
    <scope>IDENTIFICATION</scope>
</reference>
<dbReference type="GO" id="GO:0004364">
    <property type="term" value="F:glutathione transferase activity"/>
    <property type="evidence" value="ECO:0007669"/>
    <property type="project" value="UniProtKB-UniRule"/>
</dbReference>
<protein>
    <recommendedName>
        <fullName evidence="4">Glutathione S-transferase kappa</fullName>
        <ecNumber evidence="4">2.5.1.18</ecNumber>
    </recommendedName>
</protein>
<dbReference type="Proteomes" id="UP000887574">
    <property type="component" value="Unplaced"/>
</dbReference>
<dbReference type="InterPro" id="IPR014440">
    <property type="entry name" value="HCCAis_GSTk"/>
</dbReference>
<dbReference type="GO" id="GO:0005739">
    <property type="term" value="C:mitochondrion"/>
    <property type="evidence" value="ECO:0007669"/>
    <property type="project" value="TreeGrafter"/>
</dbReference>
<name>A0A915DUA1_9BILA</name>
<organism evidence="7 8">
    <name type="scientific">Ditylenchus dipsaci</name>
    <dbReference type="NCBI Taxonomy" id="166011"/>
    <lineage>
        <taxon>Eukaryota</taxon>
        <taxon>Metazoa</taxon>
        <taxon>Ecdysozoa</taxon>
        <taxon>Nematoda</taxon>
        <taxon>Chromadorea</taxon>
        <taxon>Rhabditida</taxon>
        <taxon>Tylenchina</taxon>
        <taxon>Tylenchomorpha</taxon>
        <taxon>Sphaerularioidea</taxon>
        <taxon>Anguinidae</taxon>
        <taxon>Anguininae</taxon>
        <taxon>Ditylenchus</taxon>
    </lineage>
</organism>
<dbReference type="PANTHER" id="PTHR42943:SF2">
    <property type="entry name" value="GLUTATHIONE S-TRANSFERASE KAPPA 1"/>
    <property type="match status" value="1"/>
</dbReference>
<dbReference type="GO" id="GO:0005777">
    <property type="term" value="C:peroxisome"/>
    <property type="evidence" value="ECO:0007669"/>
    <property type="project" value="TreeGrafter"/>
</dbReference>
<dbReference type="GO" id="GO:0006749">
    <property type="term" value="P:glutathione metabolic process"/>
    <property type="evidence" value="ECO:0007669"/>
    <property type="project" value="TreeGrafter"/>
</dbReference>
<dbReference type="GO" id="GO:0004602">
    <property type="term" value="F:glutathione peroxidase activity"/>
    <property type="evidence" value="ECO:0007669"/>
    <property type="project" value="TreeGrafter"/>
</dbReference>